<sequence>MAFIRCIILVVSFLFNFCSSHNTNATMNDFSPAIATWYGPPDGYGTALLDTGACGYGNVSLPPYNSMISAGNQALYKSGKGCGECYELKCTENPVCSGEPIKVYITDECPGACNDEPVWFDLGGRAFGYMGKPGQADAMRNLGRVKIWYQSVPC</sequence>
<evidence type="ECO:0000256" key="3">
    <source>
        <dbReference type="SAM" id="SignalP"/>
    </source>
</evidence>
<dbReference type="InterPro" id="IPR007118">
    <property type="entry name" value="Expan_Lol_pI"/>
</dbReference>
<dbReference type="InterPro" id="IPR007112">
    <property type="entry name" value="Expansin/allergen_DPBB_dom"/>
</dbReference>
<evidence type="ECO:0000256" key="2">
    <source>
        <dbReference type="ARBA" id="ARBA00022525"/>
    </source>
</evidence>
<gene>
    <name evidence="5" type="ORF">CEURO_LOCUS3623</name>
</gene>
<keyword evidence="3" id="KW-0732">Signal</keyword>
<dbReference type="PANTHER" id="PTHR31692:SF56">
    <property type="entry name" value="EXPANSIN-B2-RELATED"/>
    <property type="match status" value="1"/>
</dbReference>
<evidence type="ECO:0000313" key="5">
    <source>
        <dbReference type="EMBL" id="CAH9070351.1"/>
    </source>
</evidence>
<comment type="caution">
    <text evidence="5">The sequence shown here is derived from an EMBL/GenBank/DDBJ whole genome shotgun (WGS) entry which is preliminary data.</text>
</comment>
<proteinExistence type="predicted"/>
<keyword evidence="2" id="KW-0964">Secreted</keyword>
<feature type="chain" id="PRO_5040190656" description="Expansin-like EG45 domain-containing protein" evidence="3">
    <location>
        <begin position="21"/>
        <end position="154"/>
    </location>
</feature>
<protein>
    <recommendedName>
        <fullName evidence="4">Expansin-like EG45 domain-containing protein</fullName>
    </recommendedName>
</protein>
<name>A0A9P0YP83_CUSEU</name>
<dbReference type="PANTHER" id="PTHR31692">
    <property type="entry name" value="EXPANSIN-B3"/>
    <property type="match status" value="1"/>
</dbReference>
<evidence type="ECO:0000256" key="1">
    <source>
        <dbReference type="ARBA" id="ARBA00004613"/>
    </source>
</evidence>
<comment type="subcellular location">
    <subcellularLocation>
        <location evidence="1">Secreted</location>
    </subcellularLocation>
</comment>
<dbReference type="EMBL" id="CAMAPE010000005">
    <property type="protein sequence ID" value="CAH9070351.1"/>
    <property type="molecule type" value="Genomic_DNA"/>
</dbReference>
<dbReference type="PRINTS" id="PR01225">
    <property type="entry name" value="EXPANSNFAMLY"/>
</dbReference>
<dbReference type="GO" id="GO:0005576">
    <property type="term" value="C:extracellular region"/>
    <property type="evidence" value="ECO:0007669"/>
    <property type="project" value="UniProtKB-SubCell"/>
</dbReference>
<organism evidence="5 6">
    <name type="scientific">Cuscuta europaea</name>
    <name type="common">European dodder</name>
    <dbReference type="NCBI Taxonomy" id="41803"/>
    <lineage>
        <taxon>Eukaryota</taxon>
        <taxon>Viridiplantae</taxon>
        <taxon>Streptophyta</taxon>
        <taxon>Embryophyta</taxon>
        <taxon>Tracheophyta</taxon>
        <taxon>Spermatophyta</taxon>
        <taxon>Magnoliopsida</taxon>
        <taxon>eudicotyledons</taxon>
        <taxon>Gunneridae</taxon>
        <taxon>Pentapetalae</taxon>
        <taxon>asterids</taxon>
        <taxon>lamiids</taxon>
        <taxon>Solanales</taxon>
        <taxon>Convolvulaceae</taxon>
        <taxon>Cuscuteae</taxon>
        <taxon>Cuscuta</taxon>
        <taxon>Cuscuta subgen. Cuscuta</taxon>
    </lineage>
</organism>
<evidence type="ECO:0000313" key="6">
    <source>
        <dbReference type="Proteomes" id="UP001152484"/>
    </source>
</evidence>
<dbReference type="AlphaFoldDB" id="A0A9P0YP83"/>
<dbReference type="Proteomes" id="UP001152484">
    <property type="component" value="Unassembled WGS sequence"/>
</dbReference>
<feature type="domain" description="Expansin-like EG45" evidence="4">
    <location>
        <begin position="51"/>
        <end position="154"/>
    </location>
</feature>
<dbReference type="InterPro" id="IPR036908">
    <property type="entry name" value="RlpA-like_sf"/>
</dbReference>
<dbReference type="InterPro" id="IPR009009">
    <property type="entry name" value="RlpA-like_DPBB"/>
</dbReference>
<keyword evidence="6" id="KW-1185">Reference proteome</keyword>
<dbReference type="SUPFAM" id="SSF50685">
    <property type="entry name" value="Barwin-like endoglucanases"/>
    <property type="match status" value="1"/>
</dbReference>
<dbReference type="PROSITE" id="PS50842">
    <property type="entry name" value="EXPANSIN_EG45"/>
    <property type="match status" value="1"/>
</dbReference>
<accession>A0A9P0YP83</accession>
<reference evidence="5" key="1">
    <citation type="submission" date="2022-07" db="EMBL/GenBank/DDBJ databases">
        <authorList>
            <person name="Macas J."/>
            <person name="Novak P."/>
            <person name="Neumann P."/>
        </authorList>
    </citation>
    <scope>NUCLEOTIDE SEQUENCE</scope>
</reference>
<dbReference type="OrthoDB" id="406505at2759"/>
<dbReference type="InterPro" id="IPR005795">
    <property type="entry name" value="LolPI"/>
</dbReference>
<feature type="signal peptide" evidence="3">
    <location>
        <begin position="1"/>
        <end position="20"/>
    </location>
</feature>
<dbReference type="PRINTS" id="PR00829">
    <property type="entry name" value="LOLP1ALLERGN"/>
</dbReference>
<dbReference type="Pfam" id="PF03330">
    <property type="entry name" value="DPBB_1"/>
    <property type="match status" value="1"/>
</dbReference>
<evidence type="ECO:0000259" key="4">
    <source>
        <dbReference type="PROSITE" id="PS50842"/>
    </source>
</evidence>
<dbReference type="Gene3D" id="2.40.40.10">
    <property type="entry name" value="RlpA-like domain"/>
    <property type="match status" value="1"/>
</dbReference>